<comment type="caution">
    <text evidence="1">The sequence shown here is derived from an EMBL/GenBank/DDBJ whole genome shotgun (WGS) entry which is preliminary data.</text>
</comment>
<gene>
    <name evidence="1" type="ORF">M9458_047998</name>
</gene>
<dbReference type="Proteomes" id="UP001529510">
    <property type="component" value="Unassembled WGS sequence"/>
</dbReference>
<dbReference type="EMBL" id="JAMKFB020000024">
    <property type="protein sequence ID" value="KAL0156752.1"/>
    <property type="molecule type" value="Genomic_DNA"/>
</dbReference>
<feature type="non-terminal residue" evidence="1">
    <location>
        <position position="1"/>
    </location>
</feature>
<dbReference type="AlphaFoldDB" id="A0ABD0N3M7"/>
<feature type="non-terminal residue" evidence="1">
    <location>
        <position position="53"/>
    </location>
</feature>
<sequence length="53" mass="5831">GRVISPDDFHWHSHGGRAMGHVVDLQSQSFSHGKILLGSFMKKPSQVDLDTVS</sequence>
<protein>
    <submittedName>
        <fullName evidence="1">Uncharacterized protein</fullName>
    </submittedName>
</protein>
<evidence type="ECO:0000313" key="2">
    <source>
        <dbReference type="Proteomes" id="UP001529510"/>
    </source>
</evidence>
<reference evidence="1 2" key="1">
    <citation type="submission" date="2024-05" db="EMBL/GenBank/DDBJ databases">
        <title>Genome sequencing and assembly of Indian major carp, Cirrhinus mrigala (Hamilton, 1822).</title>
        <authorList>
            <person name="Mohindra V."/>
            <person name="Chowdhury L.M."/>
            <person name="Lal K."/>
            <person name="Jena J.K."/>
        </authorList>
    </citation>
    <scope>NUCLEOTIDE SEQUENCE [LARGE SCALE GENOMIC DNA]</scope>
    <source>
        <strain evidence="1">CM1030</strain>
        <tissue evidence="1">Blood</tissue>
    </source>
</reference>
<name>A0ABD0N3M7_CIRMR</name>
<keyword evidence="2" id="KW-1185">Reference proteome</keyword>
<accession>A0ABD0N3M7</accession>
<evidence type="ECO:0000313" key="1">
    <source>
        <dbReference type="EMBL" id="KAL0156752.1"/>
    </source>
</evidence>
<organism evidence="1 2">
    <name type="scientific">Cirrhinus mrigala</name>
    <name type="common">Mrigala</name>
    <dbReference type="NCBI Taxonomy" id="683832"/>
    <lineage>
        <taxon>Eukaryota</taxon>
        <taxon>Metazoa</taxon>
        <taxon>Chordata</taxon>
        <taxon>Craniata</taxon>
        <taxon>Vertebrata</taxon>
        <taxon>Euteleostomi</taxon>
        <taxon>Actinopterygii</taxon>
        <taxon>Neopterygii</taxon>
        <taxon>Teleostei</taxon>
        <taxon>Ostariophysi</taxon>
        <taxon>Cypriniformes</taxon>
        <taxon>Cyprinidae</taxon>
        <taxon>Labeoninae</taxon>
        <taxon>Labeonini</taxon>
        <taxon>Cirrhinus</taxon>
    </lineage>
</organism>
<proteinExistence type="predicted"/>